<keyword evidence="1" id="KW-0479">Metal-binding</keyword>
<keyword evidence="2 4" id="KW-0863">Zinc-finger</keyword>
<protein>
    <recommendedName>
        <fullName evidence="6">MYND-type domain-containing protein</fullName>
    </recommendedName>
</protein>
<dbReference type="PROSITE" id="PS50865">
    <property type="entry name" value="ZF_MYND_2"/>
    <property type="match status" value="1"/>
</dbReference>
<dbReference type="EMBL" id="KN824324">
    <property type="protein sequence ID" value="KIM24454.1"/>
    <property type="molecule type" value="Genomic_DNA"/>
</dbReference>
<keyword evidence="3" id="KW-0862">Zinc</keyword>
<organism evidence="7 8">
    <name type="scientific">Serendipita vermifera MAFF 305830</name>
    <dbReference type="NCBI Taxonomy" id="933852"/>
    <lineage>
        <taxon>Eukaryota</taxon>
        <taxon>Fungi</taxon>
        <taxon>Dikarya</taxon>
        <taxon>Basidiomycota</taxon>
        <taxon>Agaricomycotina</taxon>
        <taxon>Agaricomycetes</taxon>
        <taxon>Sebacinales</taxon>
        <taxon>Serendipitaceae</taxon>
        <taxon>Serendipita</taxon>
    </lineage>
</organism>
<proteinExistence type="predicted"/>
<reference evidence="7 8" key="1">
    <citation type="submission" date="2014-04" db="EMBL/GenBank/DDBJ databases">
        <authorList>
            <consortium name="DOE Joint Genome Institute"/>
            <person name="Kuo A."/>
            <person name="Zuccaro A."/>
            <person name="Kohler A."/>
            <person name="Nagy L.G."/>
            <person name="Floudas D."/>
            <person name="Copeland A."/>
            <person name="Barry K.W."/>
            <person name="Cichocki N."/>
            <person name="Veneault-Fourrey C."/>
            <person name="LaButti K."/>
            <person name="Lindquist E.A."/>
            <person name="Lipzen A."/>
            <person name="Lundell T."/>
            <person name="Morin E."/>
            <person name="Murat C."/>
            <person name="Sun H."/>
            <person name="Tunlid A."/>
            <person name="Henrissat B."/>
            <person name="Grigoriev I.V."/>
            <person name="Hibbett D.S."/>
            <person name="Martin F."/>
            <person name="Nordberg H.P."/>
            <person name="Cantor M.N."/>
            <person name="Hua S.X."/>
        </authorList>
    </citation>
    <scope>NUCLEOTIDE SEQUENCE [LARGE SCALE GENOMIC DNA]</scope>
    <source>
        <strain evidence="7 8">MAFF 305830</strain>
    </source>
</reference>
<evidence type="ECO:0000256" key="2">
    <source>
        <dbReference type="ARBA" id="ARBA00022771"/>
    </source>
</evidence>
<dbReference type="Proteomes" id="UP000054097">
    <property type="component" value="Unassembled WGS sequence"/>
</dbReference>
<evidence type="ECO:0000256" key="3">
    <source>
        <dbReference type="ARBA" id="ARBA00022833"/>
    </source>
</evidence>
<dbReference type="GO" id="GO:0008270">
    <property type="term" value="F:zinc ion binding"/>
    <property type="evidence" value="ECO:0007669"/>
    <property type="project" value="UniProtKB-KW"/>
</dbReference>
<evidence type="ECO:0000313" key="7">
    <source>
        <dbReference type="EMBL" id="KIM24454.1"/>
    </source>
</evidence>
<evidence type="ECO:0000256" key="4">
    <source>
        <dbReference type="PROSITE-ProRule" id="PRU00134"/>
    </source>
</evidence>
<feature type="region of interest" description="Disordered" evidence="5">
    <location>
        <begin position="161"/>
        <end position="199"/>
    </location>
</feature>
<name>A0A0C3AWU2_SERVB</name>
<dbReference type="OrthoDB" id="341421at2759"/>
<evidence type="ECO:0000259" key="6">
    <source>
        <dbReference type="PROSITE" id="PS50865"/>
    </source>
</evidence>
<evidence type="ECO:0000256" key="5">
    <source>
        <dbReference type="SAM" id="MobiDB-lite"/>
    </source>
</evidence>
<dbReference type="Pfam" id="PF01753">
    <property type="entry name" value="zf-MYND"/>
    <property type="match status" value="1"/>
</dbReference>
<dbReference type="Gene3D" id="6.10.140.2220">
    <property type="match status" value="1"/>
</dbReference>
<sequence length="369" mass="42605">MQIETIFDGLPTRIKKIIEDVPPGHRDWMLCHNCKVSGRMTKLRACDRCGPHLFIPVYYCSRNCQKAQWSNHKESCKDSIFLPLIPDLRGNPMRKLINHMQHWHYVHKEALRRTLMHITMSNPLSMAQDTTIRIFIDTNDAILDDPPFVWPVKVTITMAEKEQSCHPPSVSSDVQQQTRGNEEAGIDKANDEDDKDDDNYKGKTVRYTLVFPGFEVDNVIVLKLKDLMEELRHQEEIAKEGEMSHITFTTQVDWDLMFLHVCATRSATARGVAIRTALLDAAMEKARMINSIAYEQFNEVRRIQRKTTRSKTQKDGVDVILSTVTYNIKPSRWWLETFENTGAWDILEKAGTLDEIVNSFVESNQEACY</sequence>
<feature type="compositionally biased region" description="Basic and acidic residues" evidence="5">
    <location>
        <begin position="180"/>
        <end position="189"/>
    </location>
</feature>
<accession>A0A0C3AWU2</accession>
<keyword evidence="8" id="KW-1185">Reference proteome</keyword>
<reference evidence="8" key="2">
    <citation type="submission" date="2015-01" db="EMBL/GenBank/DDBJ databases">
        <title>Evolutionary Origins and Diversification of the Mycorrhizal Mutualists.</title>
        <authorList>
            <consortium name="DOE Joint Genome Institute"/>
            <consortium name="Mycorrhizal Genomics Consortium"/>
            <person name="Kohler A."/>
            <person name="Kuo A."/>
            <person name="Nagy L.G."/>
            <person name="Floudas D."/>
            <person name="Copeland A."/>
            <person name="Barry K.W."/>
            <person name="Cichocki N."/>
            <person name="Veneault-Fourrey C."/>
            <person name="LaButti K."/>
            <person name="Lindquist E.A."/>
            <person name="Lipzen A."/>
            <person name="Lundell T."/>
            <person name="Morin E."/>
            <person name="Murat C."/>
            <person name="Riley R."/>
            <person name="Ohm R."/>
            <person name="Sun H."/>
            <person name="Tunlid A."/>
            <person name="Henrissat B."/>
            <person name="Grigoriev I.V."/>
            <person name="Hibbett D.S."/>
            <person name="Martin F."/>
        </authorList>
    </citation>
    <scope>NUCLEOTIDE SEQUENCE [LARGE SCALE GENOMIC DNA]</scope>
    <source>
        <strain evidence="8">MAFF 305830</strain>
    </source>
</reference>
<gene>
    <name evidence="7" type="ORF">M408DRAFT_317695</name>
</gene>
<feature type="compositionally biased region" description="Polar residues" evidence="5">
    <location>
        <begin position="169"/>
        <end position="179"/>
    </location>
</feature>
<dbReference type="SUPFAM" id="SSF144232">
    <property type="entry name" value="HIT/MYND zinc finger-like"/>
    <property type="match status" value="1"/>
</dbReference>
<feature type="domain" description="MYND-type" evidence="6">
    <location>
        <begin position="31"/>
        <end position="76"/>
    </location>
</feature>
<dbReference type="AlphaFoldDB" id="A0A0C3AWU2"/>
<dbReference type="HOGENOM" id="CLU_790272_0_0_1"/>
<dbReference type="InterPro" id="IPR002893">
    <property type="entry name" value="Znf_MYND"/>
</dbReference>
<evidence type="ECO:0000256" key="1">
    <source>
        <dbReference type="ARBA" id="ARBA00022723"/>
    </source>
</evidence>
<evidence type="ECO:0000313" key="8">
    <source>
        <dbReference type="Proteomes" id="UP000054097"/>
    </source>
</evidence>